<accession>A0ABQ3YTT3</accession>
<dbReference type="Pfam" id="PF18163">
    <property type="entry name" value="LD_cluster2"/>
    <property type="match status" value="1"/>
</dbReference>
<feature type="domain" description="TIR" evidence="1">
    <location>
        <begin position="161"/>
        <end position="310"/>
    </location>
</feature>
<comment type="caution">
    <text evidence="2">The sequence shown here is derived from an EMBL/GenBank/DDBJ whole genome shotgun (WGS) entry which is preliminary data.</text>
</comment>
<dbReference type="SMART" id="SM00255">
    <property type="entry name" value="TIR"/>
    <property type="match status" value="1"/>
</dbReference>
<dbReference type="RefSeq" id="WP_203726612.1">
    <property type="nucleotide sequence ID" value="NZ_BAAATX010000003.1"/>
</dbReference>
<keyword evidence="3" id="KW-1185">Reference proteome</keyword>
<gene>
    <name evidence="2" type="ORF">Adu01nite_23750</name>
</gene>
<dbReference type="Gene3D" id="3.40.50.10140">
    <property type="entry name" value="Toll/interleukin-1 receptor homology (TIR) domain"/>
    <property type="match status" value="1"/>
</dbReference>
<sequence length="698" mass="74983">MLFHPGSGKAAGLARSLFERLYGPSTDLAPRIPVRFGSFTADELPEAPRLDSARSLIVVLIDGRMARDDDGGRGAGAWADLVVELLEQYPSGTSAECSVLPVAVDAGAFQLSGRLDGVSFVLLDDSKPQHLEQHVALGCLRLLADQPASADAHDVDRLPPTDVEVFISHAKLDKVGSRSGPVNGLLIAGRELPLKAWYDSSDIPPGARFAAEIDAAIRRCKVVIVVLTDAYSSREWCRRELLAAKARGRPIVVVDAITTRVVRMFPYVGNAPTVRWRAALATTEPSAAVRAEWEDEDAREVVVEALFEALRYRHEVARLTAVDSGGDAVVLGTHPESVTVAALPADAVRVLYPDPPLGRDELEYVQQARPSVELTTRLQRLALIKAPAEPSSIALSISGAHDIGRYGGSDLHLAAVAHDLALYLLFRGHKLVYGGSLEHGAPGDGTAPGDTVNYTKSLRELVLSYSPLARELGLPMSPIRNWIAWPVATQLTDDERDQSAGFTRLVVDDESMEPADLNVSPAEYERAAAGKFARVTALDRYLHARGLTRMRTRSTAEAAARVALGGKLLGYYGLMPGVVEEILLTVRAGKPVFLLGAFGGATRAVVDVLDGAAREEFTTAWCAANVAGWQDLRAEFDRRDPSAPSPEAMAAELAAFGTSGLAGAFHNGLTEDENRELVTTTDPWRAVELILRGLSAVE</sequence>
<reference evidence="2 3" key="1">
    <citation type="submission" date="2021-01" db="EMBL/GenBank/DDBJ databases">
        <title>Whole genome shotgun sequence of Actinoplanes durhamensis NBRC 14914.</title>
        <authorList>
            <person name="Komaki H."/>
            <person name="Tamura T."/>
        </authorList>
    </citation>
    <scope>NUCLEOTIDE SEQUENCE [LARGE SCALE GENOMIC DNA]</scope>
    <source>
        <strain evidence="2 3">NBRC 14914</strain>
    </source>
</reference>
<evidence type="ECO:0000313" key="2">
    <source>
        <dbReference type="EMBL" id="GIE01025.1"/>
    </source>
</evidence>
<name>A0ABQ3YTT3_9ACTN</name>
<evidence type="ECO:0000259" key="1">
    <source>
        <dbReference type="PROSITE" id="PS50104"/>
    </source>
</evidence>
<protein>
    <recommendedName>
        <fullName evidence="1">TIR domain-containing protein</fullName>
    </recommendedName>
</protein>
<proteinExistence type="predicted"/>
<dbReference type="EMBL" id="BOML01000019">
    <property type="protein sequence ID" value="GIE01025.1"/>
    <property type="molecule type" value="Genomic_DNA"/>
</dbReference>
<dbReference type="InterPro" id="IPR041160">
    <property type="entry name" value="LD_cluster2"/>
</dbReference>
<evidence type="ECO:0000313" key="3">
    <source>
        <dbReference type="Proteomes" id="UP000637628"/>
    </source>
</evidence>
<organism evidence="2 3">
    <name type="scientific">Paractinoplanes durhamensis</name>
    <dbReference type="NCBI Taxonomy" id="113563"/>
    <lineage>
        <taxon>Bacteria</taxon>
        <taxon>Bacillati</taxon>
        <taxon>Actinomycetota</taxon>
        <taxon>Actinomycetes</taxon>
        <taxon>Micromonosporales</taxon>
        <taxon>Micromonosporaceae</taxon>
        <taxon>Paractinoplanes</taxon>
    </lineage>
</organism>
<dbReference type="SUPFAM" id="SSF52200">
    <property type="entry name" value="Toll/Interleukin receptor TIR domain"/>
    <property type="match status" value="1"/>
</dbReference>
<dbReference type="InterPro" id="IPR035897">
    <property type="entry name" value="Toll_tir_struct_dom_sf"/>
</dbReference>
<dbReference type="Proteomes" id="UP000637628">
    <property type="component" value="Unassembled WGS sequence"/>
</dbReference>
<dbReference type="InterPro" id="IPR000157">
    <property type="entry name" value="TIR_dom"/>
</dbReference>
<dbReference type="Pfam" id="PF13676">
    <property type="entry name" value="TIR_2"/>
    <property type="match status" value="1"/>
</dbReference>
<dbReference type="PROSITE" id="PS50104">
    <property type="entry name" value="TIR"/>
    <property type="match status" value="1"/>
</dbReference>